<protein>
    <submittedName>
        <fullName evidence="2">Uncharacterized protein</fullName>
    </submittedName>
</protein>
<evidence type="ECO:0000256" key="1">
    <source>
        <dbReference type="SAM" id="MobiDB-lite"/>
    </source>
</evidence>
<gene>
    <name evidence="2" type="ORF">Daus18300_002842</name>
</gene>
<evidence type="ECO:0000313" key="3">
    <source>
        <dbReference type="Proteomes" id="UP001583177"/>
    </source>
</evidence>
<evidence type="ECO:0000313" key="2">
    <source>
        <dbReference type="EMBL" id="KAL1876214.1"/>
    </source>
</evidence>
<comment type="caution">
    <text evidence="2">The sequence shown here is derived from an EMBL/GenBank/DDBJ whole genome shotgun (WGS) entry which is preliminary data.</text>
</comment>
<organism evidence="2 3">
    <name type="scientific">Diaporthe australafricana</name>
    <dbReference type="NCBI Taxonomy" id="127596"/>
    <lineage>
        <taxon>Eukaryota</taxon>
        <taxon>Fungi</taxon>
        <taxon>Dikarya</taxon>
        <taxon>Ascomycota</taxon>
        <taxon>Pezizomycotina</taxon>
        <taxon>Sordariomycetes</taxon>
        <taxon>Sordariomycetidae</taxon>
        <taxon>Diaporthales</taxon>
        <taxon>Diaporthaceae</taxon>
        <taxon>Diaporthe</taxon>
    </lineage>
</organism>
<reference evidence="2 3" key="1">
    <citation type="journal article" date="2024" name="IMA Fungus">
        <title>IMA Genome - F19 : A genome assembly and annotation guide to empower mycologists, including annotated draft genome sequences of Ceratocystis pirilliformis, Diaporthe australafricana, Fusarium ophioides, Paecilomyces lecythidis, and Sporothrix stenoceras.</title>
        <authorList>
            <person name="Aylward J."/>
            <person name="Wilson A.M."/>
            <person name="Visagie C.M."/>
            <person name="Spraker J."/>
            <person name="Barnes I."/>
            <person name="Buitendag C."/>
            <person name="Ceriani C."/>
            <person name="Del Mar Angel L."/>
            <person name="du Plessis D."/>
            <person name="Fuchs T."/>
            <person name="Gasser K."/>
            <person name="Kramer D."/>
            <person name="Li W."/>
            <person name="Munsamy K."/>
            <person name="Piso A."/>
            <person name="Price J.L."/>
            <person name="Sonnekus B."/>
            <person name="Thomas C."/>
            <person name="van der Nest A."/>
            <person name="van Dijk A."/>
            <person name="van Heerden A."/>
            <person name="van Vuuren N."/>
            <person name="Yilmaz N."/>
            <person name="Duong T.A."/>
            <person name="van der Merwe N.A."/>
            <person name="Wingfield M.J."/>
            <person name="Wingfield B.D."/>
        </authorList>
    </citation>
    <scope>NUCLEOTIDE SEQUENCE [LARGE SCALE GENOMIC DNA]</scope>
    <source>
        <strain evidence="2 3">CMW 18300</strain>
    </source>
</reference>
<keyword evidence="3" id="KW-1185">Reference proteome</keyword>
<dbReference type="EMBL" id="JAWRVE010000017">
    <property type="protein sequence ID" value="KAL1876214.1"/>
    <property type="molecule type" value="Genomic_DNA"/>
</dbReference>
<dbReference type="Proteomes" id="UP001583177">
    <property type="component" value="Unassembled WGS sequence"/>
</dbReference>
<feature type="region of interest" description="Disordered" evidence="1">
    <location>
        <begin position="261"/>
        <end position="285"/>
    </location>
</feature>
<accession>A0ABR3XKS5</accession>
<name>A0ABR3XKS5_9PEZI</name>
<proteinExistence type="predicted"/>
<sequence>MFSRRILFKPRGSPFDAIWQPSHGCHCSSGPKRFSTKFSEIPDRAETKEEYTLDGKKRLRELMQHNIGLNGELKPSLRTRDLTVHIAARHVVQWSDLNYFTTSGLAYAEAVCRRYVAHTAQPLWWRTQALSATARPVIRNKATARMNAAFKEALHNAGYDTQGRRLPNQQEKPGDEATKGLSGTVVIKSHLPVEFHKIPFKDLQEFCARAVKAVEEANRESRQAMGRVKGIADTQAAVVEEAAEAKEALPTRPETALNGVLNAEGNPEIPPDPCQGDHNCYDLNP</sequence>
<feature type="region of interest" description="Disordered" evidence="1">
    <location>
        <begin position="157"/>
        <end position="181"/>
    </location>
</feature>